<feature type="domain" description="OTU" evidence="2">
    <location>
        <begin position="700"/>
        <end position="817"/>
    </location>
</feature>
<feature type="compositionally biased region" description="Polar residues" evidence="1">
    <location>
        <begin position="496"/>
        <end position="508"/>
    </location>
</feature>
<feature type="region of interest" description="Disordered" evidence="1">
    <location>
        <begin position="496"/>
        <end position="532"/>
    </location>
</feature>
<dbReference type="AlphaFoldDB" id="A0A1X7SYD4"/>
<proteinExistence type="predicted"/>
<sequence>MVKDQMNEECHIQDGDSTSENVVLKHFPLCRVLRCGNHVAKNHAIMLDKLRKLKEMTTNDGVRVECYCKGKKHAKHCGCLTEKFIRKAKASFQMCLTNAGTDPNAFSEKLMNLALHHFQDEHQWDGGQCDFHPLVVCSCGSCTDKYNLKCHGKPYKSDQVLKCPFHTLAYKLECQEKAGLADVLIHPEIGKVTTNPVEASHNVLVRYRSKNWNLARLHYHVSTNIGLIQGCMIYLFTKRGPQYHWILDILKRMCLPVVQNLPSILEKLNADRFFDIESKKTNVAKARRKLYKRKRKVFEHQRRQLFVKESAMNHDYGRDASTEEVIADASTDKCNVDNVSEYDDDCYDFECSLSDKTVVELCACPNFSCHKWDCPDNVRNWKRAMDSSLTPGALWTPPLKKMDLYSPKVPSPLVLSKIKDQSTPAPGSVIVPCNASTAEKVGSATVSTPSFILGKTLEMSVSKCFSPPNTLVLPQIPRQSTPVVHISHTASTVHKVGSHSTCTPTSVDNMPENKKWDSSVPLTSVPSKSTPTSIHKIREVQVSLSKCPSPSMTPSPSKSKEQSFLSAVAEEVGSPSVCTLSLFENKKLELSVPRCLLTPFPFKMKDHRTTGVDSVTVQNNDFVGQKVETESFHSLESDCLIDEEKTKGASKVLHEMLPPPSTNRDWVQKAVAIISKLSGIAVVQRVDAVKQVPCREIAPHIRDEIVGDGACFYRTISKAITGTEDNHFAVRMSLINFMLDPANVLAFGRLVRAGIYYDIDALKAVRSHINRHKLYFETSWSTEYEVFAAATMFQVKIMVFSEYSNYRDWHTYVPRFTNETCMTPMKVMLYVYHIN</sequence>
<dbReference type="STRING" id="400682.A0A1X7SYD4"/>
<reference evidence="3" key="1">
    <citation type="submission" date="2017-05" db="UniProtKB">
        <authorList>
            <consortium name="EnsemblMetazoa"/>
        </authorList>
    </citation>
    <scope>IDENTIFICATION</scope>
</reference>
<accession>A0A1X7SYD4</accession>
<dbReference type="PANTHER" id="PTHR34485">
    <property type="entry name" value="PROLINE-RICH, LACRIMAL 1"/>
    <property type="match status" value="1"/>
</dbReference>
<evidence type="ECO:0000256" key="1">
    <source>
        <dbReference type="SAM" id="MobiDB-lite"/>
    </source>
</evidence>
<dbReference type="eggNOG" id="ENOG502RZMF">
    <property type="taxonomic scope" value="Eukaryota"/>
</dbReference>
<dbReference type="InParanoid" id="A0A1X7SYD4"/>
<dbReference type="EnsemblMetazoa" id="Aqu2.1.07177_001">
    <property type="protein sequence ID" value="Aqu2.1.07177_001"/>
    <property type="gene ID" value="Aqu2.1.07177"/>
</dbReference>
<feature type="compositionally biased region" description="Polar residues" evidence="1">
    <location>
        <begin position="520"/>
        <end position="532"/>
    </location>
</feature>
<name>A0A1X7SYD4_AMPQE</name>
<dbReference type="Pfam" id="PF02338">
    <property type="entry name" value="OTU"/>
    <property type="match status" value="1"/>
</dbReference>
<dbReference type="CDD" id="cd22755">
    <property type="entry name" value="OTU_CeDUB-like"/>
    <property type="match status" value="1"/>
</dbReference>
<evidence type="ECO:0000313" key="3">
    <source>
        <dbReference type="EnsemblMetazoa" id="Aqu2.1.07177_001"/>
    </source>
</evidence>
<dbReference type="PROSITE" id="PS50802">
    <property type="entry name" value="OTU"/>
    <property type="match status" value="1"/>
</dbReference>
<protein>
    <recommendedName>
        <fullName evidence="2">OTU domain-containing protein</fullName>
    </recommendedName>
</protein>
<evidence type="ECO:0000259" key="2">
    <source>
        <dbReference type="PROSITE" id="PS50802"/>
    </source>
</evidence>
<dbReference type="InterPro" id="IPR003323">
    <property type="entry name" value="OTU_dom"/>
</dbReference>
<organism evidence="3">
    <name type="scientific">Amphimedon queenslandica</name>
    <name type="common">Sponge</name>
    <dbReference type="NCBI Taxonomy" id="400682"/>
    <lineage>
        <taxon>Eukaryota</taxon>
        <taxon>Metazoa</taxon>
        <taxon>Porifera</taxon>
        <taxon>Demospongiae</taxon>
        <taxon>Heteroscleromorpha</taxon>
        <taxon>Haplosclerida</taxon>
        <taxon>Niphatidae</taxon>
        <taxon>Amphimedon</taxon>
    </lineage>
</organism>
<dbReference type="Gene3D" id="3.90.70.80">
    <property type="match status" value="1"/>
</dbReference>
<dbReference type="PANTHER" id="PTHR34485:SF2">
    <property type="entry name" value="PROLINE RICH, LACRIMAL 1"/>
    <property type="match status" value="1"/>
</dbReference>